<dbReference type="Proteomes" id="UP000094626">
    <property type="component" value="Plasmid pSA1"/>
</dbReference>
<keyword evidence="5" id="KW-1185">Reference proteome</keyword>
<organism evidence="3 4">
    <name type="scientific">Novosphingobium resinovorum</name>
    <dbReference type="NCBI Taxonomy" id="158500"/>
    <lineage>
        <taxon>Bacteria</taxon>
        <taxon>Pseudomonadati</taxon>
        <taxon>Pseudomonadota</taxon>
        <taxon>Alphaproteobacteria</taxon>
        <taxon>Sphingomonadales</taxon>
        <taxon>Sphingomonadaceae</taxon>
        <taxon>Novosphingobium</taxon>
    </lineage>
</organism>
<evidence type="ECO:0000256" key="1">
    <source>
        <dbReference type="SAM" id="MobiDB-lite"/>
    </source>
</evidence>
<gene>
    <name evidence="2" type="ORF">BES08_20470</name>
    <name evidence="3" type="ORF">BV97_03798</name>
</gene>
<dbReference type="Proteomes" id="UP000024329">
    <property type="component" value="Unassembled WGS sequence"/>
</dbReference>
<evidence type="ECO:0000313" key="4">
    <source>
        <dbReference type="Proteomes" id="UP000024329"/>
    </source>
</evidence>
<reference evidence="5" key="3">
    <citation type="journal article" date="2017" name="J. Biotechnol.">
        <title>Complete genome sequence of Novosphingobium resinovorum SA1, a versatile xenobiotic-degrading bacterium capable of utilizing sulfanilic acid.</title>
        <authorList>
            <person name="Hegedus B."/>
            <person name="Kos P.B."/>
            <person name="Balint B."/>
            <person name="Maroti G."/>
            <person name="Gan H.M."/>
            <person name="Perei K."/>
            <person name="Rakhely G."/>
        </authorList>
    </citation>
    <scope>NUCLEOTIDE SEQUENCE [LARGE SCALE GENOMIC DNA]</scope>
    <source>
        <strain evidence="5">SA1</strain>
    </source>
</reference>
<dbReference type="EMBL" id="JFYZ01000023">
    <property type="protein sequence ID" value="EZP79641.1"/>
    <property type="molecule type" value="Genomic_DNA"/>
</dbReference>
<evidence type="ECO:0000313" key="2">
    <source>
        <dbReference type="EMBL" id="AOR79242.1"/>
    </source>
</evidence>
<evidence type="ECO:0000313" key="3">
    <source>
        <dbReference type="EMBL" id="EZP79641.1"/>
    </source>
</evidence>
<proteinExistence type="predicted"/>
<reference evidence="3 4" key="1">
    <citation type="submission" date="2014-03" db="EMBL/GenBank/DDBJ databases">
        <title>Whole genome sequence of Novosphingobium resinovorum KF1.</title>
        <authorList>
            <person name="Gan H.M."/>
            <person name="Gan H.Y."/>
            <person name="Chew T.H."/>
            <person name="Savka M.A."/>
        </authorList>
    </citation>
    <scope>NUCLEOTIDE SEQUENCE [LARGE SCALE GENOMIC DNA]</scope>
    <source>
        <strain evidence="3 4">KF1</strain>
    </source>
</reference>
<dbReference type="KEGG" id="nre:BES08_20470"/>
<feature type="region of interest" description="Disordered" evidence="1">
    <location>
        <begin position="18"/>
        <end position="66"/>
    </location>
</feature>
<dbReference type="EMBL" id="CP017076">
    <property type="protein sequence ID" value="AOR79242.1"/>
    <property type="molecule type" value="Genomic_DNA"/>
</dbReference>
<dbReference type="RefSeq" id="WP_036527841.1">
    <property type="nucleotide sequence ID" value="NZ_JFYZ01000023.1"/>
</dbReference>
<geneLocation type="plasmid" evidence="2 5">
    <name>pSA1</name>
</geneLocation>
<accession>A0A031JPD2</accession>
<feature type="compositionally biased region" description="Pro residues" evidence="1">
    <location>
        <begin position="34"/>
        <end position="66"/>
    </location>
</feature>
<dbReference type="PATRIC" id="fig|158500.4.peg.3866"/>
<dbReference type="eggNOG" id="ENOG503022D">
    <property type="taxonomic scope" value="Bacteria"/>
</dbReference>
<name>A0A031JPD2_9SPHN</name>
<reference evidence="2" key="2">
    <citation type="submission" date="2016-08" db="EMBL/GenBank/DDBJ databases">
        <authorList>
            <person name="Seilhamer J.J."/>
        </authorList>
    </citation>
    <scope>NUCLEOTIDE SEQUENCE [LARGE SCALE GENOMIC DNA]</scope>
    <source>
        <strain evidence="2">SA1</strain>
        <plasmid evidence="2">pSA1</plasmid>
    </source>
</reference>
<protein>
    <submittedName>
        <fullName evidence="3">Uncharacterized protein</fullName>
    </submittedName>
</protein>
<sequence length="237" mass="24991">MLVVLGALAFFLRRKRPAEEAEDWPEVQEVAEPVAPPVPKPAPVPQPEFASPPVPPRPAPVPPPAAAPEAVDIAFEPVGLRLSLVFATLQYRVTLTAGTDLPAGHLIGDMIGAHGSLTSEQQLAPSLETMMPLKPVPALAAGESVTLTGEVQLPLSAIRPLQRANASFFVPLLRVGVVFAETVAPVRRVFTLGIAGGPALAPLRLDTGPMEHRDLGAREVPEARAYPVLPGTLRKAV</sequence>
<keyword evidence="2" id="KW-0614">Plasmid</keyword>
<evidence type="ECO:0000313" key="5">
    <source>
        <dbReference type="Proteomes" id="UP000094626"/>
    </source>
</evidence>
<dbReference type="AlphaFoldDB" id="A0A031JPD2"/>